<dbReference type="InterPro" id="IPR050595">
    <property type="entry name" value="Bact_response_regulator"/>
</dbReference>
<dbReference type="InterPro" id="IPR001789">
    <property type="entry name" value="Sig_transdc_resp-reg_receiver"/>
</dbReference>
<organism evidence="4 5">
    <name type="scientific">Dyella acidiphila</name>
    <dbReference type="NCBI Taxonomy" id="2775866"/>
    <lineage>
        <taxon>Bacteria</taxon>
        <taxon>Pseudomonadati</taxon>
        <taxon>Pseudomonadota</taxon>
        <taxon>Gammaproteobacteria</taxon>
        <taxon>Lysobacterales</taxon>
        <taxon>Rhodanobacteraceae</taxon>
        <taxon>Dyella</taxon>
    </lineage>
</organism>
<dbReference type="Gene3D" id="3.40.50.2300">
    <property type="match status" value="1"/>
</dbReference>
<dbReference type="Proteomes" id="UP000651010">
    <property type="component" value="Unassembled WGS sequence"/>
</dbReference>
<keyword evidence="1 2" id="KW-0597">Phosphoprotein</keyword>
<sequence length="122" mass="13165">MSPSGDPPSILVAEDEMLVAMLLETTLEDAGCHVLMAARVAKGFELIESQQIDAAILDINLAGQPSFELADALQERNIPFAFASGYGAGGLPDAYRHVPILQKPYDMADIRATVDTLLKRNH</sequence>
<dbReference type="PANTHER" id="PTHR44591">
    <property type="entry name" value="STRESS RESPONSE REGULATOR PROTEIN 1"/>
    <property type="match status" value="1"/>
</dbReference>
<name>A0ABR9GC01_9GAMM</name>
<evidence type="ECO:0000256" key="2">
    <source>
        <dbReference type="PROSITE-ProRule" id="PRU00169"/>
    </source>
</evidence>
<feature type="domain" description="Response regulatory" evidence="3">
    <location>
        <begin position="9"/>
        <end position="118"/>
    </location>
</feature>
<dbReference type="RefSeq" id="WP_192556406.1">
    <property type="nucleotide sequence ID" value="NZ_JACZZA010000008.1"/>
</dbReference>
<accession>A0ABR9GC01</accession>
<feature type="modified residue" description="4-aspartylphosphate" evidence="2">
    <location>
        <position position="58"/>
    </location>
</feature>
<gene>
    <name evidence="4" type="ORF">IGX34_14370</name>
</gene>
<dbReference type="SMART" id="SM00448">
    <property type="entry name" value="REC"/>
    <property type="match status" value="1"/>
</dbReference>
<evidence type="ECO:0000313" key="4">
    <source>
        <dbReference type="EMBL" id="MBE1161565.1"/>
    </source>
</evidence>
<reference evidence="4 5" key="1">
    <citation type="submission" date="2020-09" db="EMBL/GenBank/DDBJ databases">
        <title>Dyella sp. 7MK23 isolated from forest soil.</title>
        <authorList>
            <person name="Fu J."/>
        </authorList>
    </citation>
    <scope>NUCLEOTIDE SEQUENCE [LARGE SCALE GENOMIC DNA]</scope>
    <source>
        <strain evidence="4 5">7MK23</strain>
    </source>
</reference>
<comment type="caution">
    <text evidence="4">The sequence shown here is derived from an EMBL/GenBank/DDBJ whole genome shotgun (WGS) entry which is preliminary data.</text>
</comment>
<evidence type="ECO:0000313" key="5">
    <source>
        <dbReference type="Proteomes" id="UP000651010"/>
    </source>
</evidence>
<evidence type="ECO:0000256" key="1">
    <source>
        <dbReference type="ARBA" id="ARBA00022553"/>
    </source>
</evidence>
<dbReference type="PROSITE" id="PS50110">
    <property type="entry name" value="RESPONSE_REGULATORY"/>
    <property type="match status" value="1"/>
</dbReference>
<protein>
    <submittedName>
        <fullName evidence="4">Response regulator</fullName>
    </submittedName>
</protein>
<proteinExistence type="predicted"/>
<dbReference type="EMBL" id="JACZZA010000008">
    <property type="protein sequence ID" value="MBE1161565.1"/>
    <property type="molecule type" value="Genomic_DNA"/>
</dbReference>
<dbReference type="PANTHER" id="PTHR44591:SF24">
    <property type="entry name" value="PROTEIN-GLUTAMATE METHYLESTERASE_PROTEIN-GLUTAMINE GLUTAMINASE 1"/>
    <property type="match status" value="1"/>
</dbReference>
<keyword evidence="5" id="KW-1185">Reference proteome</keyword>
<dbReference type="InterPro" id="IPR011006">
    <property type="entry name" value="CheY-like_superfamily"/>
</dbReference>
<evidence type="ECO:0000259" key="3">
    <source>
        <dbReference type="PROSITE" id="PS50110"/>
    </source>
</evidence>
<dbReference type="Pfam" id="PF00072">
    <property type="entry name" value="Response_reg"/>
    <property type="match status" value="1"/>
</dbReference>
<dbReference type="SUPFAM" id="SSF52172">
    <property type="entry name" value="CheY-like"/>
    <property type="match status" value="1"/>
</dbReference>